<evidence type="ECO:0000256" key="1">
    <source>
        <dbReference type="SAM" id="MobiDB-lite"/>
    </source>
</evidence>
<organism evidence="2 3">
    <name type="scientific">Pisolithus microcarpus 441</name>
    <dbReference type="NCBI Taxonomy" id="765257"/>
    <lineage>
        <taxon>Eukaryota</taxon>
        <taxon>Fungi</taxon>
        <taxon>Dikarya</taxon>
        <taxon>Basidiomycota</taxon>
        <taxon>Agaricomycotina</taxon>
        <taxon>Agaricomycetes</taxon>
        <taxon>Agaricomycetidae</taxon>
        <taxon>Boletales</taxon>
        <taxon>Sclerodermatineae</taxon>
        <taxon>Pisolithaceae</taxon>
        <taxon>Pisolithus</taxon>
    </lineage>
</organism>
<keyword evidence="3" id="KW-1185">Reference proteome</keyword>
<gene>
    <name evidence="2" type="ORF">PISMIDRAFT_688355</name>
</gene>
<sequence length="145" mass="16241">MKAISDFSADALSDRGNRVFEARLKIQDGKLVKIAEPVLLMDSWTDCDRDREDEILEQIFANLRKKQKSSKRPKLGNIFSLLAAGNVTVDGKTDNTNSPLRGLDLPADRTPYPLPVDNLPKPTRTGAELTLVFREVCQPIYELRG</sequence>
<name>A0A0C9XN61_9AGAM</name>
<dbReference type="HOGENOM" id="CLU_1787585_0_0_1"/>
<dbReference type="EMBL" id="KN833969">
    <property type="protein sequence ID" value="KIK13870.1"/>
    <property type="molecule type" value="Genomic_DNA"/>
</dbReference>
<reference evidence="3" key="2">
    <citation type="submission" date="2015-01" db="EMBL/GenBank/DDBJ databases">
        <title>Evolutionary Origins and Diversification of the Mycorrhizal Mutualists.</title>
        <authorList>
            <consortium name="DOE Joint Genome Institute"/>
            <consortium name="Mycorrhizal Genomics Consortium"/>
            <person name="Kohler A."/>
            <person name="Kuo A."/>
            <person name="Nagy L.G."/>
            <person name="Floudas D."/>
            <person name="Copeland A."/>
            <person name="Barry K.W."/>
            <person name="Cichocki N."/>
            <person name="Veneault-Fourrey C."/>
            <person name="LaButti K."/>
            <person name="Lindquist E.A."/>
            <person name="Lipzen A."/>
            <person name="Lundell T."/>
            <person name="Morin E."/>
            <person name="Murat C."/>
            <person name="Riley R."/>
            <person name="Ohm R."/>
            <person name="Sun H."/>
            <person name="Tunlid A."/>
            <person name="Henrissat B."/>
            <person name="Grigoriev I.V."/>
            <person name="Hibbett D.S."/>
            <person name="Martin F."/>
        </authorList>
    </citation>
    <scope>NUCLEOTIDE SEQUENCE [LARGE SCALE GENOMIC DNA]</scope>
    <source>
        <strain evidence="3">441</strain>
    </source>
</reference>
<evidence type="ECO:0000313" key="3">
    <source>
        <dbReference type="Proteomes" id="UP000054018"/>
    </source>
</evidence>
<protein>
    <submittedName>
        <fullName evidence="2">Uncharacterized protein</fullName>
    </submittedName>
</protein>
<proteinExistence type="predicted"/>
<evidence type="ECO:0000313" key="2">
    <source>
        <dbReference type="EMBL" id="KIK13870.1"/>
    </source>
</evidence>
<dbReference type="STRING" id="765257.A0A0C9XN61"/>
<reference evidence="2 3" key="1">
    <citation type="submission" date="2014-04" db="EMBL/GenBank/DDBJ databases">
        <authorList>
            <consortium name="DOE Joint Genome Institute"/>
            <person name="Kuo A."/>
            <person name="Kohler A."/>
            <person name="Costa M.D."/>
            <person name="Nagy L.G."/>
            <person name="Floudas D."/>
            <person name="Copeland A."/>
            <person name="Barry K.W."/>
            <person name="Cichocki N."/>
            <person name="Veneault-Fourrey C."/>
            <person name="LaButti K."/>
            <person name="Lindquist E.A."/>
            <person name="Lipzen A."/>
            <person name="Lundell T."/>
            <person name="Morin E."/>
            <person name="Murat C."/>
            <person name="Sun H."/>
            <person name="Tunlid A."/>
            <person name="Henrissat B."/>
            <person name="Grigoriev I.V."/>
            <person name="Hibbett D.S."/>
            <person name="Martin F."/>
            <person name="Nordberg H.P."/>
            <person name="Cantor M.N."/>
            <person name="Hua S.X."/>
        </authorList>
    </citation>
    <scope>NUCLEOTIDE SEQUENCE [LARGE SCALE GENOMIC DNA]</scope>
    <source>
        <strain evidence="2 3">441</strain>
    </source>
</reference>
<dbReference type="Proteomes" id="UP000054018">
    <property type="component" value="Unassembled WGS sequence"/>
</dbReference>
<dbReference type="AlphaFoldDB" id="A0A0C9XN61"/>
<accession>A0A0C9XN61</accession>
<feature type="region of interest" description="Disordered" evidence="1">
    <location>
        <begin position="90"/>
        <end position="121"/>
    </location>
</feature>